<dbReference type="PRINTS" id="PR00249">
    <property type="entry name" value="GPCRSECRETIN"/>
</dbReference>
<dbReference type="InterPro" id="IPR046338">
    <property type="entry name" value="GAIN_dom_sf"/>
</dbReference>
<feature type="transmembrane region" description="Helical" evidence="7">
    <location>
        <begin position="359"/>
        <end position="375"/>
    </location>
</feature>
<dbReference type="Gene3D" id="1.20.1070.10">
    <property type="entry name" value="Rhodopsin 7-helix transmembrane proteins"/>
    <property type="match status" value="1"/>
</dbReference>
<dbReference type="InterPro" id="IPR000203">
    <property type="entry name" value="GPS"/>
</dbReference>
<dbReference type="GO" id="GO:0005886">
    <property type="term" value="C:plasma membrane"/>
    <property type="evidence" value="ECO:0007669"/>
    <property type="project" value="TreeGrafter"/>
</dbReference>
<organism evidence="10 11">
    <name type="scientific">Pocillopora meandrina</name>
    <dbReference type="NCBI Taxonomy" id="46732"/>
    <lineage>
        <taxon>Eukaryota</taxon>
        <taxon>Metazoa</taxon>
        <taxon>Cnidaria</taxon>
        <taxon>Anthozoa</taxon>
        <taxon>Hexacorallia</taxon>
        <taxon>Scleractinia</taxon>
        <taxon>Astrocoeniina</taxon>
        <taxon>Pocilloporidae</taxon>
        <taxon>Pocillopora</taxon>
    </lineage>
</organism>
<evidence type="ECO:0000259" key="9">
    <source>
        <dbReference type="PROSITE" id="PS50261"/>
    </source>
</evidence>
<evidence type="ECO:0000256" key="5">
    <source>
        <dbReference type="ARBA" id="ARBA00023136"/>
    </source>
</evidence>
<dbReference type="Pfam" id="PF01825">
    <property type="entry name" value="GPS"/>
    <property type="match status" value="1"/>
</dbReference>
<comment type="subcellular location">
    <subcellularLocation>
        <location evidence="1">Membrane</location>
        <topology evidence="1">Multi-pass membrane protein</topology>
    </subcellularLocation>
</comment>
<dbReference type="InterPro" id="IPR017983">
    <property type="entry name" value="GPCR_2_secretin-like_CS"/>
</dbReference>
<dbReference type="InterPro" id="IPR017981">
    <property type="entry name" value="GPCR_2-like_7TM"/>
</dbReference>
<protein>
    <submittedName>
        <fullName evidence="10">Uncharacterized protein</fullName>
    </submittedName>
</protein>
<feature type="transmembrane region" description="Helical" evidence="7">
    <location>
        <begin position="304"/>
        <end position="322"/>
    </location>
</feature>
<dbReference type="Pfam" id="PF00002">
    <property type="entry name" value="7tm_2"/>
    <property type="match status" value="1"/>
</dbReference>
<evidence type="ECO:0000256" key="3">
    <source>
        <dbReference type="ARBA" id="ARBA00022729"/>
    </source>
</evidence>
<dbReference type="EMBL" id="CALNXJ010000048">
    <property type="protein sequence ID" value="CAH3150594.1"/>
    <property type="molecule type" value="Genomic_DNA"/>
</dbReference>
<evidence type="ECO:0000256" key="4">
    <source>
        <dbReference type="ARBA" id="ARBA00022989"/>
    </source>
</evidence>
<dbReference type="PROSITE" id="PS50261">
    <property type="entry name" value="G_PROTEIN_RECEP_F2_4"/>
    <property type="match status" value="1"/>
</dbReference>
<dbReference type="Gene3D" id="2.60.220.50">
    <property type="match status" value="1"/>
</dbReference>
<dbReference type="SMART" id="SM00303">
    <property type="entry name" value="GPS"/>
    <property type="match status" value="1"/>
</dbReference>
<feature type="non-terminal residue" evidence="10">
    <location>
        <position position="554"/>
    </location>
</feature>
<gene>
    <name evidence="10" type="ORF">PMEA_00024868</name>
</gene>
<feature type="transmembrane region" description="Helical" evidence="7">
    <location>
        <begin position="426"/>
        <end position="448"/>
    </location>
</feature>
<keyword evidence="3" id="KW-0732">Signal</keyword>
<feature type="non-terminal residue" evidence="10">
    <location>
        <position position="1"/>
    </location>
</feature>
<dbReference type="AlphaFoldDB" id="A0AAU9XJK4"/>
<feature type="domain" description="GAIN-B" evidence="8">
    <location>
        <begin position="47"/>
        <end position="221"/>
    </location>
</feature>
<evidence type="ECO:0000313" key="10">
    <source>
        <dbReference type="EMBL" id="CAH3150594.1"/>
    </source>
</evidence>
<keyword evidence="2 7" id="KW-0812">Transmembrane</keyword>
<name>A0AAU9XJK4_9CNID</name>
<evidence type="ECO:0000256" key="6">
    <source>
        <dbReference type="ARBA" id="ARBA00023157"/>
    </source>
</evidence>
<keyword evidence="4 7" id="KW-1133">Transmembrane helix</keyword>
<feature type="transmembrane region" description="Helical" evidence="7">
    <location>
        <begin position="468"/>
        <end position="490"/>
    </location>
</feature>
<dbReference type="Proteomes" id="UP001159428">
    <property type="component" value="Unassembled WGS sequence"/>
</dbReference>
<dbReference type="GO" id="GO:0007166">
    <property type="term" value="P:cell surface receptor signaling pathway"/>
    <property type="evidence" value="ECO:0007669"/>
    <property type="project" value="InterPro"/>
</dbReference>
<dbReference type="PROSITE" id="PS50221">
    <property type="entry name" value="GAIN_B"/>
    <property type="match status" value="1"/>
</dbReference>
<keyword evidence="6" id="KW-1015">Disulfide bond</keyword>
<evidence type="ECO:0000256" key="1">
    <source>
        <dbReference type="ARBA" id="ARBA00004141"/>
    </source>
</evidence>
<evidence type="ECO:0000259" key="8">
    <source>
        <dbReference type="PROSITE" id="PS50221"/>
    </source>
</evidence>
<dbReference type="InterPro" id="IPR057244">
    <property type="entry name" value="GAIN_B"/>
</dbReference>
<evidence type="ECO:0000256" key="7">
    <source>
        <dbReference type="SAM" id="Phobius"/>
    </source>
</evidence>
<feature type="transmembrane region" description="Helical" evidence="7">
    <location>
        <begin position="496"/>
        <end position="518"/>
    </location>
</feature>
<evidence type="ECO:0000313" key="11">
    <source>
        <dbReference type="Proteomes" id="UP001159428"/>
    </source>
</evidence>
<proteinExistence type="predicted"/>
<comment type="caution">
    <text evidence="10">The sequence shown here is derived from an EMBL/GenBank/DDBJ whole genome shotgun (WGS) entry which is preliminary data.</text>
</comment>
<feature type="transmembrane region" description="Helical" evidence="7">
    <location>
        <begin position="273"/>
        <end position="292"/>
    </location>
</feature>
<dbReference type="PROSITE" id="PS00650">
    <property type="entry name" value="G_PROTEIN_RECEP_F2_2"/>
    <property type="match status" value="1"/>
</dbReference>
<feature type="domain" description="G-protein coupled receptors family 2 profile 2" evidence="9">
    <location>
        <begin position="238"/>
        <end position="519"/>
    </location>
</feature>
<sequence>VTIKDAKEQFRTSIQSIWSNNSRGGTNSTQDQKLEDTVFAAFIFEYFILSTARERLHVTNPEFIDVDEDLNFRVRRNVLQRGADFLFNGSNRGNFIKIPSANLDRDSTVLGLEYNNLSKLLSNYSADTKRDNTTKILDSVIMSAVTNPPPKVLPENITLVFKNMQVNRKKRTCVFWSFSEENFGSWSSEGCQTKLISDHYTECVCNHLTHFAVLMDFTDNADDGKDKTLSSYEHHKILTLLTRVGMALSLIGVILTIISYLQLTDRNLPLCHIRVSLTSCIGAGHIIFFAGIDSTGNQFCLVHSVYFGFCFFLFFGLLFRQIPFDGKIITFLQITYFLQAACVAVAALMQYFLMASFCWMLVEGIYIYLFVVKVYNISDKIHRYHGFCWGLPAIIVALSLPIAAGNDGIETFVDGENCWMSSSNNIIWIFVSFVGLIAIINIMILVRVIKELTANQQVNESQTEQIRLGVRACVVLAPLLGVTWLIGFLVPLHIAFSYIFVILNSTQGLFIFFFHCLGNSEIRGRFKRRVQKIHPGAFNQRQGDNSGNSQARQS</sequence>
<dbReference type="GO" id="GO:0004930">
    <property type="term" value="F:G protein-coupled receptor activity"/>
    <property type="evidence" value="ECO:0007669"/>
    <property type="project" value="InterPro"/>
</dbReference>
<feature type="transmembrane region" description="Helical" evidence="7">
    <location>
        <begin position="334"/>
        <end position="353"/>
    </location>
</feature>
<reference evidence="10 11" key="1">
    <citation type="submission" date="2022-05" db="EMBL/GenBank/DDBJ databases">
        <authorList>
            <consortium name="Genoscope - CEA"/>
            <person name="William W."/>
        </authorList>
    </citation>
    <scope>NUCLEOTIDE SEQUENCE [LARGE SCALE GENOMIC DNA]</scope>
</reference>
<evidence type="ECO:0000256" key="2">
    <source>
        <dbReference type="ARBA" id="ARBA00022692"/>
    </source>
</evidence>
<dbReference type="PANTHER" id="PTHR12011:SF347">
    <property type="entry name" value="FI21270P1-RELATED"/>
    <property type="match status" value="1"/>
</dbReference>
<dbReference type="InterPro" id="IPR000832">
    <property type="entry name" value="GPCR_2_secretin-like"/>
</dbReference>
<accession>A0AAU9XJK4</accession>
<feature type="transmembrane region" description="Helical" evidence="7">
    <location>
        <begin position="387"/>
        <end position="406"/>
    </location>
</feature>
<dbReference type="PANTHER" id="PTHR12011">
    <property type="entry name" value="ADHESION G-PROTEIN COUPLED RECEPTOR"/>
    <property type="match status" value="1"/>
</dbReference>
<keyword evidence="11" id="KW-1185">Reference proteome</keyword>
<feature type="transmembrane region" description="Helical" evidence="7">
    <location>
        <begin position="240"/>
        <end position="261"/>
    </location>
</feature>
<keyword evidence="5 7" id="KW-0472">Membrane</keyword>